<comment type="caution">
    <text evidence="3">The sequence shown here is derived from an EMBL/GenBank/DDBJ whole genome shotgun (WGS) entry which is preliminary data.</text>
</comment>
<feature type="region of interest" description="Disordered" evidence="1">
    <location>
        <begin position="58"/>
        <end position="168"/>
    </location>
</feature>
<dbReference type="STRING" id="1237896.T0LBR7"/>
<evidence type="ECO:0000259" key="2">
    <source>
        <dbReference type="Pfam" id="PF22980"/>
    </source>
</evidence>
<proteinExistence type="predicted"/>
<dbReference type="HOGENOM" id="CLU_028682_0_0_1"/>
<name>T0LBR7_COLGC</name>
<evidence type="ECO:0000256" key="1">
    <source>
        <dbReference type="SAM" id="MobiDB-lite"/>
    </source>
</evidence>
<dbReference type="InterPro" id="IPR054505">
    <property type="entry name" value="Myb_DNA-bind_8"/>
</dbReference>
<protein>
    <recommendedName>
        <fullName evidence="2">Myb-like DNA-binding domain-containing protein</fullName>
    </recommendedName>
</protein>
<feature type="domain" description="Myb-like DNA-binding" evidence="2">
    <location>
        <begin position="10"/>
        <end position="58"/>
    </location>
</feature>
<gene>
    <name evidence="3" type="ORF">CGLO_11494</name>
</gene>
<dbReference type="EMBL" id="AMYD01002392">
    <property type="protein sequence ID" value="EQB49201.1"/>
    <property type="molecule type" value="Genomic_DNA"/>
</dbReference>
<dbReference type="eggNOG" id="ENOG502SFTJ">
    <property type="taxonomic scope" value="Eukaryota"/>
</dbReference>
<accession>T0LBR7</accession>
<evidence type="ECO:0000313" key="4">
    <source>
        <dbReference type="Proteomes" id="UP000015530"/>
    </source>
</evidence>
<feature type="compositionally biased region" description="Low complexity" evidence="1">
    <location>
        <begin position="226"/>
        <end position="240"/>
    </location>
</feature>
<dbReference type="Proteomes" id="UP000015530">
    <property type="component" value="Unassembled WGS sequence"/>
</dbReference>
<evidence type="ECO:0000313" key="3">
    <source>
        <dbReference type="EMBL" id="EQB49201.1"/>
    </source>
</evidence>
<organism evidence="3 4">
    <name type="scientific">Colletotrichum gloeosporioides (strain Cg-14)</name>
    <name type="common">Anthracnose fungus</name>
    <name type="synonym">Glomerella cingulata</name>
    <dbReference type="NCBI Taxonomy" id="1237896"/>
    <lineage>
        <taxon>Eukaryota</taxon>
        <taxon>Fungi</taxon>
        <taxon>Dikarya</taxon>
        <taxon>Ascomycota</taxon>
        <taxon>Pezizomycotina</taxon>
        <taxon>Sordariomycetes</taxon>
        <taxon>Hypocreomycetidae</taxon>
        <taxon>Glomerellales</taxon>
        <taxon>Glomerellaceae</taxon>
        <taxon>Colletotrichum</taxon>
        <taxon>Colletotrichum gloeosporioides species complex</taxon>
    </lineage>
</organism>
<feature type="region of interest" description="Disordered" evidence="1">
    <location>
        <begin position="222"/>
        <end position="288"/>
    </location>
</feature>
<dbReference type="Pfam" id="PF22980">
    <property type="entry name" value="Myb_DNA-bind_8"/>
    <property type="match status" value="1"/>
</dbReference>
<dbReference type="AlphaFoldDB" id="T0LBR7"/>
<feature type="compositionally biased region" description="Low complexity" evidence="1">
    <location>
        <begin position="74"/>
        <end position="98"/>
    </location>
</feature>
<dbReference type="OrthoDB" id="3903267at2759"/>
<reference evidence="4" key="1">
    <citation type="journal article" date="2013" name="Mol. Plant Microbe Interact.">
        <title>Global aspects of pacC regulation of pathogenicity genes in Colletotrichum gloeosporioides as revealed by transcriptome analysis.</title>
        <authorList>
            <person name="Alkan N."/>
            <person name="Meng X."/>
            <person name="Friedlander G."/>
            <person name="Reuveni E."/>
            <person name="Sukno S."/>
            <person name="Sherman A."/>
            <person name="Thon M."/>
            <person name="Fluhr R."/>
            <person name="Prusky D."/>
        </authorList>
    </citation>
    <scope>NUCLEOTIDE SEQUENCE [LARGE SCALE GENOMIC DNA]</scope>
    <source>
        <strain evidence="4">Cg-14</strain>
    </source>
</reference>
<feature type="compositionally biased region" description="Basic and acidic residues" evidence="1">
    <location>
        <begin position="139"/>
        <end position="149"/>
    </location>
</feature>
<feature type="compositionally biased region" description="Polar residues" evidence="1">
    <location>
        <begin position="241"/>
        <end position="285"/>
    </location>
</feature>
<sequence>MSTPVGTDAEGQVKFLVNCIRFSNNGRVDFEAVATECNIASKGAAAKRFSRLLQQHGMKASDLAKPGPAGTASPAQTPTGGTPKTPAKSATKATPKTKSAGKRTAAAASPSTNTKRAKLAASHPAVSSYNDEDDEEDHEEFKVKKEESHSASAATGSYYENPRGRDRDDDDLQLLYVIEATRATSYSHDTIFPPTNFFFYFLHTAIAMDDSVGAPRVDIEQDWDSSSDASTPRSATSTSTLFSNPDSPASSVDTEMSFPSSGSDAEKQSPTSKRTNFMNLPNHPNHTLLGQKIYAPGQLMAMRDELDQARKTGEFPNTASSLKDPKIILEDYQYLQCLRDALGDPSVYPPPQRYNQLKIEIARRIKIRDEAEGGSAKLEEMDNRVQSWMGSINKEARMLEITQAALQRKGISNPTQADLDAIAEEFMQIAERTLLDVANPLRMNATRMEGNISRFDNQLSGFDGAMTAQLNGLSDLNSAVNTSMSAQVNTLNTILTAQSSTFNGSLNMLNTSLNTVTSDLQKLTASLPGIIAAATQAAVQQQLANASHQNALPQPHHVATEAPPSYIRNAASIHFPPTPTTPLPVYYHATQETSQGMSQQNTKSLETGRAPSASRLRRFLVRITRIWGFKERKSQKEGILA</sequence>